<dbReference type="PANTHER" id="PTHR33495:SF2">
    <property type="entry name" value="ANTI-SIGMA FACTOR ANTAGONIST TM_1081-RELATED"/>
    <property type="match status" value="1"/>
</dbReference>
<dbReference type="InterPro" id="IPR002645">
    <property type="entry name" value="STAS_dom"/>
</dbReference>
<gene>
    <name evidence="3" type="ORF">OHV25_05670</name>
</gene>
<feature type="domain" description="STAS" evidence="2">
    <location>
        <begin position="51"/>
        <end position="152"/>
    </location>
</feature>
<dbReference type="InterPro" id="IPR036513">
    <property type="entry name" value="STAS_dom_sf"/>
</dbReference>
<dbReference type="EMBL" id="CP108253">
    <property type="protein sequence ID" value="WTU39102.1"/>
    <property type="molecule type" value="Genomic_DNA"/>
</dbReference>
<proteinExistence type="predicted"/>
<feature type="compositionally biased region" description="Pro residues" evidence="1">
    <location>
        <begin position="37"/>
        <end position="46"/>
    </location>
</feature>
<evidence type="ECO:0000256" key="1">
    <source>
        <dbReference type="SAM" id="MobiDB-lite"/>
    </source>
</evidence>
<dbReference type="CDD" id="cd07043">
    <property type="entry name" value="STAS_anti-anti-sigma_factors"/>
    <property type="match status" value="1"/>
</dbReference>
<sequence length="164" mass="16390">MSTSPRTSPSPAGALRLHSGGEGVRASARGRRSRPAPTVPGGPPPLPHVTEGCAVIIVSGHLNLTTVPRLRERLLRVAHGPGNLLVLDLSGVTSCDALGLGLLVATARRARSFGGGLCLLAPSPGAAAALGSAGLTRLLHIYPDLATATGTVPAAPVPQFGKAA</sequence>
<dbReference type="Gene3D" id="3.30.750.24">
    <property type="entry name" value="STAS domain"/>
    <property type="match status" value="1"/>
</dbReference>
<dbReference type="PANTHER" id="PTHR33495">
    <property type="entry name" value="ANTI-SIGMA FACTOR ANTAGONIST TM_1081-RELATED-RELATED"/>
    <property type="match status" value="1"/>
</dbReference>
<feature type="compositionally biased region" description="Polar residues" evidence="1">
    <location>
        <begin position="1"/>
        <end position="10"/>
    </location>
</feature>
<dbReference type="SUPFAM" id="SSF52091">
    <property type="entry name" value="SpoIIaa-like"/>
    <property type="match status" value="1"/>
</dbReference>
<dbReference type="AlphaFoldDB" id="A0AAU2GTE4"/>
<evidence type="ECO:0000313" key="3">
    <source>
        <dbReference type="EMBL" id="WTU39102.1"/>
    </source>
</evidence>
<dbReference type="PROSITE" id="PS50801">
    <property type="entry name" value="STAS"/>
    <property type="match status" value="1"/>
</dbReference>
<reference evidence="3" key="1">
    <citation type="submission" date="2022-10" db="EMBL/GenBank/DDBJ databases">
        <title>The complete genomes of actinobacterial strains from the NBC collection.</title>
        <authorList>
            <person name="Joergensen T.S."/>
            <person name="Alvarez Arevalo M."/>
            <person name="Sterndorff E.B."/>
            <person name="Faurdal D."/>
            <person name="Vuksanovic O."/>
            <person name="Mourched A.-S."/>
            <person name="Charusanti P."/>
            <person name="Shaw S."/>
            <person name="Blin K."/>
            <person name="Weber T."/>
        </authorList>
    </citation>
    <scope>NUCLEOTIDE SEQUENCE</scope>
    <source>
        <strain evidence="3">NBC_00060</strain>
    </source>
</reference>
<name>A0AAU2GTE4_9ACTN</name>
<evidence type="ECO:0000259" key="2">
    <source>
        <dbReference type="PROSITE" id="PS50801"/>
    </source>
</evidence>
<organism evidence="3">
    <name type="scientific">Streptomyces sp. NBC_00060</name>
    <dbReference type="NCBI Taxonomy" id="2975636"/>
    <lineage>
        <taxon>Bacteria</taxon>
        <taxon>Bacillati</taxon>
        <taxon>Actinomycetota</taxon>
        <taxon>Actinomycetes</taxon>
        <taxon>Kitasatosporales</taxon>
        <taxon>Streptomycetaceae</taxon>
        <taxon>Streptomyces</taxon>
    </lineage>
</organism>
<accession>A0AAU2GTE4</accession>
<dbReference type="Pfam" id="PF01740">
    <property type="entry name" value="STAS"/>
    <property type="match status" value="1"/>
</dbReference>
<protein>
    <submittedName>
        <fullName evidence="3">STAS domain-containing protein</fullName>
    </submittedName>
</protein>
<feature type="region of interest" description="Disordered" evidence="1">
    <location>
        <begin position="1"/>
        <end position="46"/>
    </location>
</feature>
<dbReference type="GO" id="GO:0043856">
    <property type="term" value="F:anti-sigma factor antagonist activity"/>
    <property type="evidence" value="ECO:0007669"/>
    <property type="project" value="TreeGrafter"/>
</dbReference>